<protein>
    <submittedName>
        <fullName evidence="1">Uncharacterized protein</fullName>
    </submittedName>
</protein>
<comment type="caution">
    <text evidence="1">The sequence shown here is derived from an EMBL/GenBank/DDBJ whole genome shotgun (WGS) entry which is preliminary data.</text>
</comment>
<proteinExistence type="predicted"/>
<dbReference type="EMBL" id="JBBPBN010000016">
    <property type="protein sequence ID" value="KAK9021546.1"/>
    <property type="molecule type" value="Genomic_DNA"/>
</dbReference>
<dbReference type="Proteomes" id="UP001396334">
    <property type="component" value="Unassembled WGS sequence"/>
</dbReference>
<evidence type="ECO:0000313" key="2">
    <source>
        <dbReference type="Proteomes" id="UP001396334"/>
    </source>
</evidence>
<reference evidence="1 2" key="1">
    <citation type="journal article" date="2024" name="G3 (Bethesda)">
        <title>Genome assembly of Hibiscus sabdariffa L. provides insights into metabolisms of medicinal natural products.</title>
        <authorList>
            <person name="Kim T."/>
        </authorList>
    </citation>
    <scope>NUCLEOTIDE SEQUENCE [LARGE SCALE GENOMIC DNA]</scope>
    <source>
        <strain evidence="1">TK-2024</strain>
        <tissue evidence="1">Old leaves</tissue>
    </source>
</reference>
<accession>A0ABR2S977</accession>
<evidence type="ECO:0000313" key="1">
    <source>
        <dbReference type="EMBL" id="KAK9021546.1"/>
    </source>
</evidence>
<keyword evidence="2" id="KW-1185">Reference proteome</keyword>
<organism evidence="1 2">
    <name type="scientific">Hibiscus sabdariffa</name>
    <name type="common">roselle</name>
    <dbReference type="NCBI Taxonomy" id="183260"/>
    <lineage>
        <taxon>Eukaryota</taxon>
        <taxon>Viridiplantae</taxon>
        <taxon>Streptophyta</taxon>
        <taxon>Embryophyta</taxon>
        <taxon>Tracheophyta</taxon>
        <taxon>Spermatophyta</taxon>
        <taxon>Magnoliopsida</taxon>
        <taxon>eudicotyledons</taxon>
        <taxon>Gunneridae</taxon>
        <taxon>Pentapetalae</taxon>
        <taxon>rosids</taxon>
        <taxon>malvids</taxon>
        <taxon>Malvales</taxon>
        <taxon>Malvaceae</taxon>
        <taxon>Malvoideae</taxon>
        <taxon>Hibiscus</taxon>
    </lineage>
</organism>
<sequence length="124" mass="13816">MEPRIFRSAIVSAQKKKLIYGEWGRGAGAGAATLAVQWRSEVGFCAEAEASRYLENSRTTQRNLHVKTQNSQTRNIIFLKLQNLKTKTQISKLFRAAQTSFTGVETWEIMGSNTGNSPPPNPPF</sequence>
<name>A0ABR2S977_9ROSI</name>
<gene>
    <name evidence="1" type="ORF">V6N11_011533</name>
</gene>